<dbReference type="eggNOG" id="COG3536">
    <property type="taxonomic scope" value="Bacteria"/>
</dbReference>
<dbReference type="Gene3D" id="3.30.2020.30">
    <property type="match status" value="1"/>
</dbReference>
<dbReference type="InterPro" id="IPR038492">
    <property type="entry name" value="GBBH-like_N_sf"/>
</dbReference>
<proteinExistence type="predicted"/>
<dbReference type="RefSeq" id="WP_014450025.1">
    <property type="nucleotide sequence ID" value="NC_017094.1"/>
</dbReference>
<evidence type="ECO:0000256" key="2">
    <source>
        <dbReference type="ARBA" id="ARBA00023004"/>
    </source>
</evidence>
<dbReference type="KEGG" id="lfc:LFE_1863"/>
<gene>
    <name evidence="4" type="ordered locus">LFE_1863</name>
</gene>
<evidence type="ECO:0000313" key="4">
    <source>
        <dbReference type="EMBL" id="BAM07541.1"/>
    </source>
</evidence>
<dbReference type="OrthoDB" id="9794178at2"/>
<dbReference type="AlphaFoldDB" id="I0IQJ2"/>
<keyword evidence="2" id="KW-0408">Iron</keyword>
<reference evidence="4 5" key="1">
    <citation type="journal article" date="2012" name="J. Bacteriol.">
        <title>Complete Genome Sequence of Leptospirillum ferrooxidans Strain C2-3, Isolated from a Fresh Volcanic Ash Deposit on the Island of Miyake, Japan.</title>
        <authorList>
            <person name="Fujimura R."/>
            <person name="Sato Y."/>
            <person name="Nishizawa T."/>
            <person name="Oshima K."/>
            <person name="Kim S.-W."/>
            <person name="Hattori M."/>
            <person name="Kamijo T."/>
            <person name="Ohta H."/>
        </authorList>
    </citation>
    <scope>NUCLEOTIDE SEQUENCE [LARGE SCALE GENOMIC DNA]</scope>
    <source>
        <strain evidence="4 5">C2-3</strain>
    </source>
</reference>
<name>I0IQJ2_LEPFC</name>
<keyword evidence="5" id="KW-1185">Reference proteome</keyword>
<dbReference type="Proteomes" id="UP000007382">
    <property type="component" value="Chromosome"/>
</dbReference>
<dbReference type="EMBL" id="AP012342">
    <property type="protein sequence ID" value="BAM07541.1"/>
    <property type="molecule type" value="Genomic_DNA"/>
</dbReference>
<dbReference type="STRING" id="1162668.LFE_1863"/>
<accession>I0IQJ2</accession>
<dbReference type="InterPro" id="IPR010376">
    <property type="entry name" value="GBBH-like_N"/>
</dbReference>
<evidence type="ECO:0000313" key="5">
    <source>
        <dbReference type="Proteomes" id="UP000007382"/>
    </source>
</evidence>
<feature type="domain" description="Gamma-butyrobetaine hydroxylase-like N-terminal" evidence="3">
    <location>
        <begin position="13"/>
        <end position="93"/>
    </location>
</feature>
<dbReference type="Pfam" id="PF06155">
    <property type="entry name" value="GBBH-like_N"/>
    <property type="match status" value="1"/>
</dbReference>
<dbReference type="PANTHER" id="PTHR35303">
    <property type="entry name" value="OS02G0197800 PROTEIN"/>
    <property type="match status" value="1"/>
</dbReference>
<evidence type="ECO:0000259" key="3">
    <source>
        <dbReference type="Pfam" id="PF06155"/>
    </source>
</evidence>
<protein>
    <recommendedName>
        <fullName evidence="3">Gamma-butyrobetaine hydroxylase-like N-terminal domain-containing protein</fullName>
    </recommendedName>
</protein>
<dbReference type="PATRIC" id="fig|1162668.3.peg.2217"/>
<evidence type="ECO:0000256" key="1">
    <source>
        <dbReference type="ARBA" id="ARBA00022723"/>
    </source>
</evidence>
<sequence length="104" mass="11601">MKPVPKEVMPHGGNSVRILWQDEHESIYTNVYLRESCQCAECIHEWTGEKLIPPGKISPDVRPISVTSVGNYAVSIHFSDGHQTGVYSFDLLRKICPCSLCQAA</sequence>
<organism evidence="4 5">
    <name type="scientific">Leptospirillum ferrooxidans (strain C2-3)</name>
    <dbReference type="NCBI Taxonomy" id="1162668"/>
    <lineage>
        <taxon>Bacteria</taxon>
        <taxon>Pseudomonadati</taxon>
        <taxon>Nitrospirota</taxon>
        <taxon>Nitrospiria</taxon>
        <taxon>Nitrospirales</taxon>
        <taxon>Nitrospiraceae</taxon>
        <taxon>Leptospirillum</taxon>
    </lineage>
</organism>
<keyword evidence="1" id="KW-0479">Metal-binding</keyword>
<dbReference type="GO" id="GO:0046872">
    <property type="term" value="F:metal ion binding"/>
    <property type="evidence" value="ECO:0007669"/>
    <property type="project" value="UniProtKB-KW"/>
</dbReference>
<dbReference type="HOGENOM" id="CLU_117841_2_1_0"/>
<reference evidence="5" key="2">
    <citation type="submission" date="2012-03" db="EMBL/GenBank/DDBJ databases">
        <title>The complete genome sequence of the pioneer microbe on fresh volcanic deposit, Leptospirillum ferrooxidans strain C2-3.</title>
        <authorList>
            <person name="Fujimura R."/>
            <person name="Sato Y."/>
            <person name="Nishizawa T."/>
            <person name="Nanba K."/>
            <person name="Oshima K."/>
            <person name="Hattori M."/>
            <person name="Kamijo T."/>
            <person name="Ohta H."/>
        </authorList>
    </citation>
    <scope>NUCLEOTIDE SEQUENCE [LARGE SCALE GENOMIC DNA]</scope>
    <source>
        <strain evidence="5">C2-3</strain>
    </source>
</reference>